<dbReference type="AlphaFoldDB" id="A0A284S7N0"/>
<dbReference type="EMBL" id="FUEG01000040">
    <property type="protein sequence ID" value="SJL17022.1"/>
    <property type="molecule type" value="Genomic_DNA"/>
</dbReference>
<protein>
    <submittedName>
        <fullName evidence="1">Uncharacterized protein</fullName>
    </submittedName>
</protein>
<accession>A0A284S7N0</accession>
<sequence>MRTWRPNLQLWVSVEGNAKSVLTRSVALAPCQCRQIKDNNLPEDTLKRYSEPAQSVGERKFSVPPTIPALLVDVNNIMLLEGEGRTSLCYWFLEALQSQDLFRI</sequence>
<proteinExistence type="predicted"/>
<name>A0A284S7N0_ARMOS</name>
<dbReference type="Proteomes" id="UP000219338">
    <property type="component" value="Unassembled WGS sequence"/>
</dbReference>
<evidence type="ECO:0000313" key="2">
    <source>
        <dbReference type="Proteomes" id="UP000219338"/>
    </source>
</evidence>
<gene>
    <name evidence="1" type="ORF">ARMOST_20562</name>
</gene>
<evidence type="ECO:0000313" key="1">
    <source>
        <dbReference type="EMBL" id="SJL17022.1"/>
    </source>
</evidence>
<keyword evidence="2" id="KW-1185">Reference proteome</keyword>
<organism evidence="1 2">
    <name type="scientific">Armillaria ostoyae</name>
    <name type="common">Armillaria root rot fungus</name>
    <dbReference type="NCBI Taxonomy" id="47428"/>
    <lineage>
        <taxon>Eukaryota</taxon>
        <taxon>Fungi</taxon>
        <taxon>Dikarya</taxon>
        <taxon>Basidiomycota</taxon>
        <taxon>Agaricomycotina</taxon>
        <taxon>Agaricomycetes</taxon>
        <taxon>Agaricomycetidae</taxon>
        <taxon>Agaricales</taxon>
        <taxon>Marasmiineae</taxon>
        <taxon>Physalacriaceae</taxon>
        <taxon>Armillaria</taxon>
    </lineage>
</organism>
<reference evidence="2" key="1">
    <citation type="journal article" date="2017" name="Nat. Ecol. Evol.">
        <title>Genome expansion and lineage-specific genetic innovations in the forest pathogenic fungi Armillaria.</title>
        <authorList>
            <person name="Sipos G."/>
            <person name="Prasanna A.N."/>
            <person name="Walter M.C."/>
            <person name="O'Connor E."/>
            <person name="Balint B."/>
            <person name="Krizsan K."/>
            <person name="Kiss B."/>
            <person name="Hess J."/>
            <person name="Varga T."/>
            <person name="Slot J."/>
            <person name="Riley R."/>
            <person name="Boka B."/>
            <person name="Rigling D."/>
            <person name="Barry K."/>
            <person name="Lee J."/>
            <person name="Mihaltcheva S."/>
            <person name="LaButti K."/>
            <person name="Lipzen A."/>
            <person name="Waldron R."/>
            <person name="Moloney N.M."/>
            <person name="Sperisen C."/>
            <person name="Kredics L."/>
            <person name="Vagvoelgyi C."/>
            <person name="Patrignani A."/>
            <person name="Fitzpatrick D."/>
            <person name="Nagy I."/>
            <person name="Doyle S."/>
            <person name="Anderson J.B."/>
            <person name="Grigoriev I.V."/>
            <person name="Gueldener U."/>
            <person name="Muensterkoetter M."/>
            <person name="Nagy L.G."/>
        </authorList>
    </citation>
    <scope>NUCLEOTIDE SEQUENCE [LARGE SCALE GENOMIC DNA]</scope>
    <source>
        <strain evidence="2">C18/9</strain>
    </source>
</reference>